<evidence type="ECO:0000313" key="2">
    <source>
        <dbReference type="Proteomes" id="UP001159363"/>
    </source>
</evidence>
<proteinExistence type="predicted"/>
<organism evidence="1 2">
    <name type="scientific">Dryococelus australis</name>
    <dbReference type="NCBI Taxonomy" id="614101"/>
    <lineage>
        <taxon>Eukaryota</taxon>
        <taxon>Metazoa</taxon>
        <taxon>Ecdysozoa</taxon>
        <taxon>Arthropoda</taxon>
        <taxon>Hexapoda</taxon>
        <taxon>Insecta</taxon>
        <taxon>Pterygota</taxon>
        <taxon>Neoptera</taxon>
        <taxon>Polyneoptera</taxon>
        <taxon>Phasmatodea</taxon>
        <taxon>Verophasmatodea</taxon>
        <taxon>Anareolatae</taxon>
        <taxon>Phasmatidae</taxon>
        <taxon>Eurycanthinae</taxon>
        <taxon>Dryococelus</taxon>
    </lineage>
</organism>
<gene>
    <name evidence="1" type="ORF">PR048_007274</name>
</gene>
<protein>
    <submittedName>
        <fullName evidence="1">Uncharacterized protein</fullName>
    </submittedName>
</protein>
<accession>A0ABQ9IEF8</accession>
<keyword evidence="2" id="KW-1185">Reference proteome</keyword>
<reference evidence="1 2" key="1">
    <citation type="submission" date="2023-02" db="EMBL/GenBank/DDBJ databases">
        <title>LHISI_Scaffold_Assembly.</title>
        <authorList>
            <person name="Stuart O.P."/>
            <person name="Cleave R."/>
            <person name="Magrath M.J.L."/>
            <person name="Mikheyev A.S."/>
        </authorList>
    </citation>
    <scope>NUCLEOTIDE SEQUENCE [LARGE SCALE GENOMIC DNA]</scope>
    <source>
        <strain evidence="1">Daus_M_001</strain>
        <tissue evidence="1">Leg muscle</tissue>
    </source>
</reference>
<name>A0ABQ9IEF8_9NEOP</name>
<dbReference type="Proteomes" id="UP001159363">
    <property type="component" value="Chromosome 2"/>
</dbReference>
<comment type="caution">
    <text evidence="1">The sequence shown here is derived from an EMBL/GenBank/DDBJ whole genome shotgun (WGS) entry which is preliminary data.</text>
</comment>
<dbReference type="EMBL" id="JARBHB010000002">
    <property type="protein sequence ID" value="KAJ8894610.1"/>
    <property type="molecule type" value="Genomic_DNA"/>
</dbReference>
<evidence type="ECO:0000313" key="1">
    <source>
        <dbReference type="EMBL" id="KAJ8894610.1"/>
    </source>
</evidence>
<sequence>MQFQTGFISLQMSKQGTVKSPGDGVSGLPLWNDNTMGSLPSPVPSKNCSEERDAESCQFLQEHYDMAVERVGDMVHHSIIIRDIQDMTNAEVAQQMKNDPKIAALIHVLASRRWKDCTPVERLANRSYTAVQMPVDVARSAWSIFASLTQTYPSLCDRLKPYLGTQRLKCILFQTPAAHVSKMIPLTSNMFGRRSEISACSQLGTRIIPRVSRSQSLNVCAHIKGTARQFRLCEVIYSAARGHGRPCLDAPDTSTLLQYSLCYLARNAPVSSRAQLNGLPTILAHQLHLRGSQIWRLLKCLAVPVTHRPPASECFDVSSMSARDVFNEANPSTSCNENPPSQTLTELFIGDSDFEDYCPEAESLPEFRKWEYCRTMPLVGGFSLGSSVCPSLAFQRCSILNSFHPHRLSRPYAAKRTQNCDPSPAAPLTRAMLHSPHSTEIEVLQQERYFTVHPVDRMWPKHVRLPLAREAVSCVLSLSVPPWRELLARDVSRGGCVFD</sequence>